<gene>
    <name evidence="2" type="ORF">LHJ74_17875</name>
</gene>
<feature type="domain" description="Mycothiol-dependent maleylpyruvate isomerase metal-binding" evidence="1">
    <location>
        <begin position="21"/>
        <end position="132"/>
    </location>
</feature>
<dbReference type="NCBIfam" id="TIGR03083">
    <property type="entry name" value="maleylpyruvate isomerase family mycothiol-dependent enzyme"/>
    <property type="match status" value="1"/>
</dbReference>
<dbReference type="RefSeq" id="WP_260219079.1">
    <property type="nucleotide sequence ID" value="NZ_JAJAGO010000008.1"/>
</dbReference>
<dbReference type="InterPro" id="IPR017520">
    <property type="entry name" value="CHP03086"/>
</dbReference>
<proteinExistence type="predicted"/>
<evidence type="ECO:0000313" key="2">
    <source>
        <dbReference type="EMBL" id="MCT2591743.1"/>
    </source>
</evidence>
<dbReference type="InterPro" id="IPR024344">
    <property type="entry name" value="MDMPI_metal-binding"/>
</dbReference>
<dbReference type="InterPro" id="IPR017517">
    <property type="entry name" value="Maleyloyr_isom"/>
</dbReference>
<dbReference type="EMBL" id="JAJAGO010000008">
    <property type="protein sequence ID" value="MCT2591743.1"/>
    <property type="molecule type" value="Genomic_DNA"/>
</dbReference>
<protein>
    <submittedName>
        <fullName evidence="2">TIGR03086 family protein</fullName>
    </submittedName>
</protein>
<keyword evidence="3" id="KW-1185">Reference proteome</keyword>
<sequence length="191" mass="20761">MNHDEILRRHSETIDLFGPRVHAVRDDQWDDATPCAQWSVRDLVNHLTVEQLWVPRLVSDGATTAEVGDEFDGDQLGDDPADVWDRAAMAAVAAFNEPGALDRQVQLSYGASPADAYCMEMTTDAFVHTWDLSRAIGADERLPGDLATAVLRSVEPQAEGLAASGLFDPPIEPPAGADDLTKLLCLVGRRP</sequence>
<comment type="caution">
    <text evidence="2">The sequence shown here is derived from an EMBL/GenBank/DDBJ whole genome shotgun (WGS) entry which is preliminary data.</text>
</comment>
<accession>A0ABT2JV32</accession>
<dbReference type="Proteomes" id="UP001156389">
    <property type="component" value="Unassembled WGS sequence"/>
</dbReference>
<dbReference type="Gene3D" id="1.20.120.450">
    <property type="entry name" value="dinb family like domain"/>
    <property type="match status" value="1"/>
</dbReference>
<dbReference type="Pfam" id="PF11716">
    <property type="entry name" value="MDMPI_N"/>
    <property type="match status" value="1"/>
</dbReference>
<dbReference type="SUPFAM" id="SSF109854">
    <property type="entry name" value="DinB/YfiT-like putative metalloenzymes"/>
    <property type="match status" value="1"/>
</dbReference>
<name>A0ABT2JV32_9ACTN</name>
<reference evidence="2 3" key="1">
    <citation type="submission" date="2021-10" db="EMBL/GenBank/DDBJ databases">
        <title>Streptomyces gossypii sp. nov., isolated from soil collected from cotton field.</title>
        <authorList>
            <person name="Ge X."/>
            <person name="Chen X."/>
            <person name="Liu W."/>
        </authorList>
    </citation>
    <scope>NUCLEOTIDE SEQUENCE [LARGE SCALE GENOMIC DNA]</scope>
    <source>
        <strain evidence="2 3">N2-109</strain>
    </source>
</reference>
<dbReference type="NCBIfam" id="TIGR03086">
    <property type="entry name" value="TIGR03086 family metal-binding protein"/>
    <property type="match status" value="1"/>
</dbReference>
<organism evidence="2 3">
    <name type="scientific">Streptomyces gossypii</name>
    <dbReference type="NCBI Taxonomy" id="2883101"/>
    <lineage>
        <taxon>Bacteria</taxon>
        <taxon>Bacillati</taxon>
        <taxon>Actinomycetota</taxon>
        <taxon>Actinomycetes</taxon>
        <taxon>Kitasatosporales</taxon>
        <taxon>Streptomycetaceae</taxon>
        <taxon>Streptomyces</taxon>
    </lineage>
</organism>
<evidence type="ECO:0000313" key="3">
    <source>
        <dbReference type="Proteomes" id="UP001156389"/>
    </source>
</evidence>
<evidence type="ECO:0000259" key="1">
    <source>
        <dbReference type="Pfam" id="PF11716"/>
    </source>
</evidence>
<dbReference type="InterPro" id="IPR034660">
    <property type="entry name" value="DinB/YfiT-like"/>
</dbReference>